<reference evidence="1" key="2">
    <citation type="journal article" date="2015" name="Fish Shellfish Immunol.">
        <title>Early steps in the European eel (Anguilla anguilla)-Vibrio vulnificus interaction in the gills: Role of the RtxA13 toxin.</title>
        <authorList>
            <person name="Callol A."/>
            <person name="Pajuelo D."/>
            <person name="Ebbesson L."/>
            <person name="Teles M."/>
            <person name="MacKenzie S."/>
            <person name="Amaro C."/>
        </authorList>
    </citation>
    <scope>NUCLEOTIDE SEQUENCE</scope>
</reference>
<accession>A0A0E9VK99</accession>
<reference evidence="1" key="1">
    <citation type="submission" date="2014-11" db="EMBL/GenBank/DDBJ databases">
        <authorList>
            <person name="Amaro Gonzalez C."/>
        </authorList>
    </citation>
    <scope>NUCLEOTIDE SEQUENCE</scope>
</reference>
<sequence>MICFSVFFVSYQIKTILFIARSVTDATFFDLFFHHLLQGVMCG</sequence>
<protein>
    <submittedName>
        <fullName evidence="1">Uncharacterized protein</fullName>
    </submittedName>
</protein>
<dbReference type="AlphaFoldDB" id="A0A0E9VK99"/>
<organism evidence="1">
    <name type="scientific">Anguilla anguilla</name>
    <name type="common">European freshwater eel</name>
    <name type="synonym">Muraena anguilla</name>
    <dbReference type="NCBI Taxonomy" id="7936"/>
    <lineage>
        <taxon>Eukaryota</taxon>
        <taxon>Metazoa</taxon>
        <taxon>Chordata</taxon>
        <taxon>Craniata</taxon>
        <taxon>Vertebrata</taxon>
        <taxon>Euteleostomi</taxon>
        <taxon>Actinopterygii</taxon>
        <taxon>Neopterygii</taxon>
        <taxon>Teleostei</taxon>
        <taxon>Anguilliformes</taxon>
        <taxon>Anguillidae</taxon>
        <taxon>Anguilla</taxon>
    </lineage>
</organism>
<proteinExistence type="predicted"/>
<evidence type="ECO:0000313" key="1">
    <source>
        <dbReference type="EMBL" id="JAH78441.1"/>
    </source>
</evidence>
<name>A0A0E9VK99_ANGAN</name>
<dbReference type="EMBL" id="GBXM01030136">
    <property type="protein sequence ID" value="JAH78441.1"/>
    <property type="molecule type" value="Transcribed_RNA"/>
</dbReference>